<name>A0ABX1FTJ8_9PSEU</name>
<gene>
    <name evidence="2" type="ORF">FXN61_36375</name>
</gene>
<organism evidence="2 3">
    <name type="scientific">Lentzea indica</name>
    <dbReference type="NCBI Taxonomy" id="2604800"/>
    <lineage>
        <taxon>Bacteria</taxon>
        <taxon>Bacillati</taxon>
        <taxon>Actinomycetota</taxon>
        <taxon>Actinomycetes</taxon>
        <taxon>Pseudonocardiales</taxon>
        <taxon>Pseudonocardiaceae</taxon>
        <taxon>Lentzea</taxon>
    </lineage>
</organism>
<reference evidence="2 3" key="1">
    <citation type="submission" date="2019-08" db="EMBL/GenBank/DDBJ databases">
        <title>Lentzea from Indian Himalayas.</title>
        <authorList>
            <person name="Mandal S."/>
            <person name="Mallick Gupta A."/>
            <person name="Maiti P.K."/>
            <person name="Sarkar J."/>
            <person name="Mandal S."/>
        </authorList>
    </citation>
    <scope>NUCLEOTIDE SEQUENCE [LARGE SCALE GENOMIC DNA]</scope>
    <source>
        <strain evidence="2 3">PSKA42</strain>
    </source>
</reference>
<dbReference type="EMBL" id="VSRL01000208">
    <property type="protein sequence ID" value="NKE61946.1"/>
    <property type="molecule type" value="Genomic_DNA"/>
</dbReference>
<dbReference type="Proteomes" id="UP001515943">
    <property type="component" value="Unassembled WGS sequence"/>
</dbReference>
<protein>
    <recommendedName>
        <fullName evidence="4">SD-repeat containing protein B domain-containing protein</fullName>
    </recommendedName>
</protein>
<comment type="caution">
    <text evidence="2">The sequence shown here is derived from an EMBL/GenBank/DDBJ whole genome shotgun (WGS) entry which is preliminary data.</text>
</comment>
<sequence>MTDPAGKTATGTTGADGNVAVGLGSVSGGKYRVQVNPPAGSPLVPAPAGTGIESNMMFVDVAGQGHQRHHSVVEPGRLLPVEREPRHGVPAGDA</sequence>
<evidence type="ECO:0000313" key="2">
    <source>
        <dbReference type="EMBL" id="NKE61946.1"/>
    </source>
</evidence>
<dbReference type="RefSeq" id="WP_167978594.1">
    <property type="nucleotide sequence ID" value="NZ_VSRL01000208.1"/>
</dbReference>
<keyword evidence="3" id="KW-1185">Reference proteome</keyword>
<feature type="region of interest" description="Disordered" evidence="1">
    <location>
        <begin position="64"/>
        <end position="94"/>
    </location>
</feature>
<proteinExistence type="predicted"/>
<evidence type="ECO:0008006" key="4">
    <source>
        <dbReference type="Google" id="ProtNLM"/>
    </source>
</evidence>
<evidence type="ECO:0000313" key="3">
    <source>
        <dbReference type="Proteomes" id="UP001515943"/>
    </source>
</evidence>
<evidence type="ECO:0000256" key="1">
    <source>
        <dbReference type="SAM" id="MobiDB-lite"/>
    </source>
</evidence>
<accession>A0ABX1FTJ8</accession>